<organism evidence="1 2">
    <name type="scientific">Spiromyces aspiralis</name>
    <dbReference type="NCBI Taxonomy" id="68401"/>
    <lineage>
        <taxon>Eukaryota</taxon>
        <taxon>Fungi</taxon>
        <taxon>Fungi incertae sedis</taxon>
        <taxon>Zoopagomycota</taxon>
        <taxon>Kickxellomycotina</taxon>
        <taxon>Kickxellomycetes</taxon>
        <taxon>Kickxellales</taxon>
        <taxon>Kickxellaceae</taxon>
        <taxon>Spiromyces</taxon>
    </lineage>
</organism>
<dbReference type="Proteomes" id="UP001145114">
    <property type="component" value="Unassembled WGS sequence"/>
</dbReference>
<gene>
    <name evidence="1" type="ORF">EV182_006356</name>
</gene>
<keyword evidence="2" id="KW-1185">Reference proteome</keyword>
<evidence type="ECO:0000313" key="1">
    <source>
        <dbReference type="EMBL" id="KAJ1672857.1"/>
    </source>
</evidence>
<evidence type="ECO:0000313" key="2">
    <source>
        <dbReference type="Proteomes" id="UP001145114"/>
    </source>
</evidence>
<proteinExistence type="predicted"/>
<reference evidence="1" key="1">
    <citation type="submission" date="2022-06" db="EMBL/GenBank/DDBJ databases">
        <title>Phylogenomic reconstructions and comparative analyses of Kickxellomycotina fungi.</title>
        <authorList>
            <person name="Reynolds N.K."/>
            <person name="Stajich J.E."/>
            <person name="Barry K."/>
            <person name="Grigoriev I.V."/>
            <person name="Crous P."/>
            <person name="Smith M.E."/>
        </authorList>
    </citation>
    <scope>NUCLEOTIDE SEQUENCE</scope>
    <source>
        <strain evidence="1">RSA 2271</strain>
    </source>
</reference>
<comment type="caution">
    <text evidence="1">The sequence shown here is derived from an EMBL/GenBank/DDBJ whole genome shotgun (WGS) entry which is preliminary data.</text>
</comment>
<dbReference type="EMBL" id="JAMZIH010007725">
    <property type="protein sequence ID" value="KAJ1672857.1"/>
    <property type="molecule type" value="Genomic_DNA"/>
</dbReference>
<name>A0ACC1H9Q3_9FUNG</name>
<sequence length="66" mass="7076">MASFTRAQHHSSVSHSHGPSGSSAGLHLHQSSSNVQASDDGGSDSEDWDCPLCMEEMDIDDRGFFP</sequence>
<feature type="non-terminal residue" evidence="1">
    <location>
        <position position="66"/>
    </location>
</feature>
<protein>
    <submittedName>
        <fullName evidence="1">Uncharacterized protein</fullName>
    </submittedName>
</protein>
<accession>A0ACC1H9Q3</accession>